<dbReference type="Proteomes" id="UP000249260">
    <property type="component" value="Unassembled WGS sequence"/>
</dbReference>
<proteinExistence type="predicted"/>
<dbReference type="AlphaFoldDB" id="A0A328U467"/>
<evidence type="ECO:0000313" key="6">
    <source>
        <dbReference type="Proteomes" id="UP000249260"/>
    </source>
</evidence>
<keyword evidence="3" id="KW-0804">Transcription</keyword>
<dbReference type="RefSeq" id="WP_112884581.1">
    <property type="nucleotide sequence ID" value="NZ_QLUW01000004.1"/>
</dbReference>
<dbReference type="SUPFAM" id="SSF46689">
    <property type="entry name" value="Homeodomain-like"/>
    <property type="match status" value="2"/>
</dbReference>
<dbReference type="InterPro" id="IPR009057">
    <property type="entry name" value="Homeodomain-like_sf"/>
</dbReference>
<comment type="caution">
    <text evidence="5">The sequence shown here is derived from an EMBL/GenBank/DDBJ whole genome shotgun (WGS) entry which is preliminary data.</text>
</comment>
<dbReference type="EMBL" id="QLUW01000004">
    <property type="protein sequence ID" value="RAP74794.1"/>
    <property type="molecule type" value="Genomic_DNA"/>
</dbReference>
<dbReference type="Pfam" id="PF17853">
    <property type="entry name" value="GGDEF_2"/>
    <property type="match status" value="1"/>
</dbReference>
<dbReference type="PROSITE" id="PS01124">
    <property type="entry name" value="HTH_ARAC_FAMILY_2"/>
    <property type="match status" value="1"/>
</dbReference>
<dbReference type="OrthoDB" id="324626at2"/>
<protein>
    <submittedName>
        <fullName evidence="5">AraC family transcriptional regulator</fullName>
    </submittedName>
</protein>
<dbReference type="GO" id="GO:0003700">
    <property type="term" value="F:DNA-binding transcription factor activity"/>
    <property type="evidence" value="ECO:0007669"/>
    <property type="project" value="InterPro"/>
</dbReference>
<sequence length="400" mass="46056">MSFNVTQAAFSHLLISGTLVHEASFAEMQRRLGIQTYPHLVMIVSIDRYPDLSLGKTFAWREEIGQKLVHALSEAVVVPYLWVWEAEGILALLVELPQEKAAEPPKPHKERAFEIAKKLQLVVDTKGFSVSIGIGSHYYDNPYMLHYSYQEANESMLDRFFQGNRLIFHYEKRKTGGKSWKKIVSEEQKAELLARVRIGDEEGAVAFLKIMMEQLAQAYIHNVDMFKSEVFDLLMTMSRFVLEMGGEAAEILAENARVIQDLYHTIRYDKFVLKVCDYWRKLAAQLARDHAAEVSPAIRSALEYVKSHLREKVTLEQVAQHCFISTYHFAHLFKKEVGISFIDFLNKMRIEKAIHYLETTELSIQVIAGRAGFHDANYFARKFKMLMNCSPSEYRAAKLC</sequence>
<evidence type="ECO:0000259" key="4">
    <source>
        <dbReference type="PROSITE" id="PS01124"/>
    </source>
</evidence>
<dbReference type="PANTHER" id="PTHR43280">
    <property type="entry name" value="ARAC-FAMILY TRANSCRIPTIONAL REGULATOR"/>
    <property type="match status" value="1"/>
</dbReference>
<gene>
    <name evidence="5" type="ORF">DL346_22415</name>
</gene>
<dbReference type="InterPro" id="IPR041522">
    <property type="entry name" value="CdaR_GGDEF"/>
</dbReference>
<accession>A0A328U467</accession>
<organism evidence="5 6">
    <name type="scientific">Paenibacillus montanisoli</name>
    <dbReference type="NCBI Taxonomy" id="2081970"/>
    <lineage>
        <taxon>Bacteria</taxon>
        <taxon>Bacillati</taxon>
        <taxon>Bacillota</taxon>
        <taxon>Bacilli</taxon>
        <taxon>Bacillales</taxon>
        <taxon>Paenibacillaceae</taxon>
        <taxon>Paenibacillus</taxon>
    </lineage>
</organism>
<reference evidence="5 6" key="1">
    <citation type="submission" date="2018-06" db="EMBL/GenBank/DDBJ databases">
        <title>Paenibacillus montanisoli sp. nov., isolated from mountain area soil.</title>
        <authorList>
            <person name="Wu M."/>
        </authorList>
    </citation>
    <scope>NUCLEOTIDE SEQUENCE [LARGE SCALE GENOMIC DNA]</scope>
    <source>
        <strain evidence="5 6">RA17</strain>
    </source>
</reference>
<dbReference type="GO" id="GO:0043565">
    <property type="term" value="F:sequence-specific DNA binding"/>
    <property type="evidence" value="ECO:0007669"/>
    <property type="project" value="InterPro"/>
</dbReference>
<name>A0A328U467_9BACL</name>
<keyword evidence="6" id="KW-1185">Reference proteome</keyword>
<keyword evidence="1" id="KW-0805">Transcription regulation</keyword>
<dbReference type="Pfam" id="PF12833">
    <property type="entry name" value="HTH_18"/>
    <property type="match status" value="1"/>
</dbReference>
<evidence type="ECO:0000256" key="1">
    <source>
        <dbReference type="ARBA" id="ARBA00023015"/>
    </source>
</evidence>
<evidence type="ECO:0000256" key="3">
    <source>
        <dbReference type="ARBA" id="ARBA00023163"/>
    </source>
</evidence>
<dbReference type="SMART" id="SM00342">
    <property type="entry name" value="HTH_ARAC"/>
    <property type="match status" value="1"/>
</dbReference>
<feature type="domain" description="HTH araC/xylS-type" evidence="4">
    <location>
        <begin position="299"/>
        <end position="397"/>
    </location>
</feature>
<evidence type="ECO:0000313" key="5">
    <source>
        <dbReference type="EMBL" id="RAP74794.1"/>
    </source>
</evidence>
<dbReference type="Gene3D" id="1.10.10.60">
    <property type="entry name" value="Homeodomain-like"/>
    <property type="match status" value="2"/>
</dbReference>
<dbReference type="InterPro" id="IPR018060">
    <property type="entry name" value="HTH_AraC"/>
</dbReference>
<evidence type="ECO:0000256" key="2">
    <source>
        <dbReference type="ARBA" id="ARBA00023125"/>
    </source>
</evidence>
<dbReference type="PANTHER" id="PTHR43280:SF28">
    <property type="entry name" value="HTH-TYPE TRANSCRIPTIONAL ACTIVATOR RHAS"/>
    <property type="match status" value="1"/>
</dbReference>
<keyword evidence="2" id="KW-0238">DNA-binding</keyword>